<dbReference type="Gene3D" id="3.80.30.20">
    <property type="entry name" value="tm_1862 like domain"/>
    <property type="match status" value="1"/>
</dbReference>
<dbReference type="InterPro" id="IPR005839">
    <property type="entry name" value="Methylthiotransferase"/>
</dbReference>
<evidence type="ECO:0000256" key="8">
    <source>
        <dbReference type="ARBA" id="ARBA00033765"/>
    </source>
</evidence>
<reference evidence="13" key="1">
    <citation type="submission" date="2022-06" db="EMBL/GenBank/DDBJ databases">
        <title>Sneathiella actinostolidae sp. nov., isolated from a sea anemonein the Western Pacific Ocean.</title>
        <authorList>
            <person name="Wei M.J."/>
        </authorList>
    </citation>
    <scope>NUCLEOTIDE SEQUENCE</scope>
    <source>
        <strain evidence="13">PHK-P5</strain>
    </source>
</reference>
<evidence type="ECO:0000256" key="3">
    <source>
        <dbReference type="ARBA" id="ARBA00022679"/>
    </source>
</evidence>
<evidence type="ECO:0000256" key="5">
    <source>
        <dbReference type="ARBA" id="ARBA00022723"/>
    </source>
</evidence>
<dbReference type="InterPro" id="IPR038135">
    <property type="entry name" value="Methylthiotransferase_N_sf"/>
</dbReference>
<dbReference type="CDD" id="cd01335">
    <property type="entry name" value="Radical_SAM"/>
    <property type="match status" value="1"/>
</dbReference>
<dbReference type="NCBIfam" id="TIGR00089">
    <property type="entry name" value="MiaB/RimO family radical SAM methylthiotransferase"/>
    <property type="match status" value="1"/>
</dbReference>
<feature type="binding site" evidence="9">
    <location>
        <position position="12"/>
    </location>
    <ligand>
        <name>[4Fe-4S] cluster</name>
        <dbReference type="ChEBI" id="CHEBI:49883"/>
        <label>1</label>
    </ligand>
</feature>
<keyword evidence="7 9" id="KW-0411">Iron-sulfur</keyword>
<accession>A0ABY4W530</accession>
<dbReference type="Pfam" id="PF01938">
    <property type="entry name" value="TRAM"/>
    <property type="match status" value="1"/>
</dbReference>
<feature type="binding site" evidence="9">
    <location>
        <position position="166"/>
    </location>
    <ligand>
        <name>[4Fe-4S] cluster</name>
        <dbReference type="ChEBI" id="CHEBI:49883"/>
        <label>2</label>
        <note>4Fe-4S-S-AdoMet</note>
    </ligand>
</feature>
<comment type="function">
    <text evidence="1 9">Catalyzes the methylthiolation of N6-(dimethylallyl)adenosine (i(6)A), leading to the formation of 2-methylthio-N6-(dimethylallyl)adenosine (ms(2)i(6)A) at position 37 in tRNAs that read codons beginning with uridine.</text>
</comment>
<evidence type="ECO:0000313" key="13">
    <source>
        <dbReference type="EMBL" id="USG61208.1"/>
    </source>
</evidence>
<dbReference type="NCBIfam" id="TIGR01574">
    <property type="entry name" value="miaB-methiolase"/>
    <property type="match status" value="1"/>
</dbReference>
<comment type="subunit">
    <text evidence="9">Monomer.</text>
</comment>
<name>A0ABY4W530_9PROT</name>
<dbReference type="Gene3D" id="3.40.50.12160">
    <property type="entry name" value="Methylthiotransferase, N-terminal domain"/>
    <property type="match status" value="1"/>
</dbReference>
<dbReference type="InterPro" id="IPR007197">
    <property type="entry name" value="rSAM"/>
</dbReference>
<evidence type="ECO:0000259" key="11">
    <source>
        <dbReference type="PROSITE" id="PS51449"/>
    </source>
</evidence>
<sequence>MTKKLYISTYGCQMNVYDSARMADIMAPLGYSLTEKPEGADMAILNTCHIREKASEKTFSELGRLRNMRSKKLDRDDGDMVIAVAGCVAQAEGAEIMKRAPYVNMVFGPQSYHLLPQMVAQASRGAGHILETDFPVDAKFDHLPSEAIDTNLSAFLTVQEGCDKFCAFCVVPYTRGAEFSRPVAHIVAEAKRMIAGGTQEITLLGQNVNAYHGTLESGASATLAELIYRLAELDGLKRLRYTTSHPLEMSEDLLRAHRDVDVLMPYLHLPVQAGSDRILDAMNRRHTAQEYRAIIDKLRDYRPDLALSGDFIVGFPGESDKDFEDTLQLVRDVDYAQAYSFKYSPRPGTPAAGLDGQMIPEDVKSERLAELQRLLNAQQLAYNQSFVGREIKVLLEREGKRDGQLVGRSPYMQSVFVPSPSHRIGRIATVIVQEGNANSLRGELKPGNVADAA</sequence>
<keyword evidence="5 9" id="KW-0479">Metal-binding</keyword>
<dbReference type="SFLD" id="SFLDF00273">
    <property type="entry name" value="(dimethylallyl)adenosine_tRNA"/>
    <property type="match status" value="1"/>
</dbReference>
<evidence type="ECO:0000313" key="14">
    <source>
        <dbReference type="Proteomes" id="UP001056291"/>
    </source>
</evidence>
<keyword evidence="6 9" id="KW-0408">Iron</keyword>
<dbReference type="InterPro" id="IPR006638">
    <property type="entry name" value="Elp3/MiaA/NifB-like_rSAM"/>
</dbReference>
<dbReference type="HAMAP" id="MF_01864">
    <property type="entry name" value="tRNA_metthiotr_MiaB"/>
    <property type="match status" value="1"/>
</dbReference>
<feature type="domain" description="Radical SAM core" evidence="12">
    <location>
        <begin position="148"/>
        <end position="381"/>
    </location>
</feature>
<evidence type="ECO:0000256" key="6">
    <source>
        <dbReference type="ARBA" id="ARBA00023004"/>
    </source>
</evidence>
<proteinExistence type="inferred from homology"/>
<dbReference type="EMBL" id="CP098747">
    <property type="protein sequence ID" value="USG61208.1"/>
    <property type="molecule type" value="Genomic_DNA"/>
</dbReference>
<dbReference type="InterPro" id="IPR013848">
    <property type="entry name" value="Methylthiotransferase_N"/>
</dbReference>
<evidence type="ECO:0000259" key="10">
    <source>
        <dbReference type="PROSITE" id="PS50926"/>
    </source>
</evidence>
<evidence type="ECO:0000259" key="12">
    <source>
        <dbReference type="PROSITE" id="PS51918"/>
    </source>
</evidence>
<keyword evidence="3 9" id="KW-0808">Transferase</keyword>
<dbReference type="PANTHER" id="PTHR43020">
    <property type="entry name" value="CDK5 REGULATORY SUBUNIT-ASSOCIATED PROTEIN 1"/>
    <property type="match status" value="1"/>
</dbReference>
<dbReference type="SFLD" id="SFLDG01061">
    <property type="entry name" value="methylthiotransferase"/>
    <property type="match status" value="1"/>
</dbReference>
<protein>
    <recommendedName>
        <fullName evidence="8 9">tRNA-2-methylthio-N(6)-dimethylallyladenosine synthase</fullName>
        <ecNumber evidence="8 9">2.8.4.3</ecNumber>
    </recommendedName>
    <alternativeName>
        <fullName evidence="9">(Dimethylallyl)adenosine tRNA methylthiotransferase MiaB</fullName>
    </alternativeName>
    <alternativeName>
        <fullName evidence="9">tRNA-i(6)A37 methylthiotransferase</fullName>
    </alternativeName>
</protein>
<dbReference type="SMART" id="SM00729">
    <property type="entry name" value="Elp3"/>
    <property type="match status" value="1"/>
</dbReference>
<feature type="binding site" evidence="9">
    <location>
        <position position="48"/>
    </location>
    <ligand>
        <name>[4Fe-4S] cluster</name>
        <dbReference type="ChEBI" id="CHEBI:49883"/>
        <label>1</label>
    </ligand>
</feature>
<comment type="cofactor">
    <cofactor evidence="9">
        <name>[4Fe-4S] cluster</name>
        <dbReference type="ChEBI" id="CHEBI:49883"/>
    </cofactor>
    <text evidence="9">Binds 2 [4Fe-4S] clusters. One cluster is coordinated with 3 cysteines and an exchangeable S-adenosyl-L-methionine.</text>
</comment>
<dbReference type="EC" id="2.8.4.3" evidence="8 9"/>
<feature type="domain" description="TRAM" evidence="10">
    <location>
        <begin position="384"/>
        <end position="446"/>
    </location>
</feature>
<feature type="binding site" evidence="9">
    <location>
        <position position="169"/>
    </location>
    <ligand>
        <name>[4Fe-4S] cluster</name>
        <dbReference type="ChEBI" id="CHEBI:49883"/>
        <label>2</label>
        <note>4Fe-4S-S-AdoMet</note>
    </ligand>
</feature>
<dbReference type="InterPro" id="IPR002792">
    <property type="entry name" value="TRAM_dom"/>
</dbReference>
<feature type="binding site" evidence="9">
    <location>
        <position position="87"/>
    </location>
    <ligand>
        <name>[4Fe-4S] cluster</name>
        <dbReference type="ChEBI" id="CHEBI:49883"/>
        <label>1</label>
    </ligand>
</feature>
<dbReference type="PANTHER" id="PTHR43020:SF2">
    <property type="entry name" value="MITOCHONDRIAL TRNA METHYLTHIOTRANSFERASE CDK5RAP1"/>
    <property type="match status" value="1"/>
</dbReference>
<dbReference type="InterPro" id="IPR058240">
    <property type="entry name" value="rSAM_sf"/>
</dbReference>
<keyword evidence="4 9" id="KW-0949">S-adenosyl-L-methionine</keyword>
<dbReference type="PROSITE" id="PS50926">
    <property type="entry name" value="TRAM"/>
    <property type="match status" value="1"/>
</dbReference>
<evidence type="ECO:0000256" key="9">
    <source>
        <dbReference type="HAMAP-Rule" id="MF_01864"/>
    </source>
</evidence>
<dbReference type="PROSITE" id="PS51449">
    <property type="entry name" value="MTTASE_N"/>
    <property type="match status" value="1"/>
</dbReference>
<dbReference type="GO" id="GO:0035597">
    <property type="term" value="F:tRNA-2-methylthio-N(6)-dimethylallyladenosine(37) synthase activity"/>
    <property type="evidence" value="ECO:0007669"/>
    <property type="project" value="UniProtKB-EC"/>
</dbReference>
<dbReference type="SFLD" id="SFLDS00029">
    <property type="entry name" value="Radical_SAM"/>
    <property type="match status" value="1"/>
</dbReference>
<comment type="catalytic activity">
    <reaction evidence="9">
        <text>N(6)-dimethylallyladenosine(37) in tRNA + (sulfur carrier)-SH + AH2 + 2 S-adenosyl-L-methionine = 2-methylsulfanyl-N(6)-dimethylallyladenosine(37) in tRNA + (sulfur carrier)-H + 5'-deoxyadenosine + L-methionine + A + S-adenosyl-L-homocysteine + 2 H(+)</text>
        <dbReference type="Rhea" id="RHEA:37067"/>
        <dbReference type="Rhea" id="RHEA-COMP:10375"/>
        <dbReference type="Rhea" id="RHEA-COMP:10376"/>
        <dbReference type="Rhea" id="RHEA-COMP:14737"/>
        <dbReference type="Rhea" id="RHEA-COMP:14739"/>
        <dbReference type="ChEBI" id="CHEBI:13193"/>
        <dbReference type="ChEBI" id="CHEBI:15378"/>
        <dbReference type="ChEBI" id="CHEBI:17319"/>
        <dbReference type="ChEBI" id="CHEBI:17499"/>
        <dbReference type="ChEBI" id="CHEBI:29917"/>
        <dbReference type="ChEBI" id="CHEBI:57844"/>
        <dbReference type="ChEBI" id="CHEBI:57856"/>
        <dbReference type="ChEBI" id="CHEBI:59789"/>
        <dbReference type="ChEBI" id="CHEBI:64428"/>
        <dbReference type="ChEBI" id="CHEBI:74415"/>
        <dbReference type="ChEBI" id="CHEBI:74417"/>
        <dbReference type="EC" id="2.8.4.3"/>
    </reaction>
</comment>
<dbReference type="PROSITE" id="PS01278">
    <property type="entry name" value="MTTASE_RADICAL"/>
    <property type="match status" value="1"/>
</dbReference>
<evidence type="ECO:0000256" key="7">
    <source>
        <dbReference type="ARBA" id="ARBA00023014"/>
    </source>
</evidence>
<evidence type="ECO:0000256" key="4">
    <source>
        <dbReference type="ARBA" id="ARBA00022691"/>
    </source>
</evidence>
<dbReference type="InterPro" id="IPR020612">
    <property type="entry name" value="Methylthiotransferase_CS"/>
</dbReference>
<dbReference type="PROSITE" id="PS51918">
    <property type="entry name" value="RADICAL_SAM"/>
    <property type="match status" value="1"/>
</dbReference>
<comment type="similarity">
    <text evidence="9">Belongs to the methylthiotransferase family. MiaB subfamily.</text>
</comment>
<dbReference type="InterPro" id="IPR023404">
    <property type="entry name" value="rSAM_horseshoe"/>
</dbReference>
<keyword evidence="9" id="KW-0819">tRNA processing</keyword>
<dbReference type="InterPro" id="IPR006463">
    <property type="entry name" value="MiaB_methiolase"/>
</dbReference>
<dbReference type="RefSeq" id="WP_251934195.1">
    <property type="nucleotide sequence ID" value="NZ_CP098747.1"/>
</dbReference>
<gene>
    <name evidence="9 13" type="primary">miaB</name>
    <name evidence="13" type="ORF">NBZ79_18790</name>
</gene>
<keyword evidence="9" id="KW-0963">Cytoplasm</keyword>
<dbReference type="SFLD" id="SFLDG01082">
    <property type="entry name" value="B12-binding_domain_containing"/>
    <property type="match status" value="1"/>
</dbReference>
<feature type="binding site" evidence="9">
    <location>
        <position position="162"/>
    </location>
    <ligand>
        <name>[4Fe-4S] cluster</name>
        <dbReference type="ChEBI" id="CHEBI:49883"/>
        <label>2</label>
        <note>4Fe-4S-S-AdoMet</note>
    </ligand>
</feature>
<evidence type="ECO:0000256" key="2">
    <source>
        <dbReference type="ARBA" id="ARBA00022485"/>
    </source>
</evidence>
<feature type="domain" description="MTTase N-terminal" evidence="11">
    <location>
        <begin position="3"/>
        <end position="124"/>
    </location>
</feature>
<organism evidence="13 14">
    <name type="scientific">Sneathiella marina</name>
    <dbReference type="NCBI Taxonomy" id="2950108"/>
    <lineage>
        <taxon>Bacteria</taxon>
        <taxon>Pseudomonadati</taxon>
        <taxon>Pseudomonadota</taxon>
        <taxon>Alphaproteobacteria</taxon>
        <taxon>Sneathiellales</taxon>
        <taxon>Sneathiellaceae</taxon>
        <taxon>Sneathiella</taxon>
    </lineage>
</organism>
<dbReference type="Pfam" id="PF00919">
    <property type="entry name" value="UPF0004"/>
    <property type="match status" value="1"/>
</dbReference>
<keyword evidence="14" id="KW-1185">Reference proteome</keyword>
<dbReference type="Proteomes" id="UP001056291">
    <property type="component" value="Chromosome"/>
</dbReference>
<evidence type="ECO:0000256" key="1">
    <source>
        <dbReference type="ARBA" id="ARBA00003234"/>
    </source>
</evidence>
<comment type="subcellular location">
    <subcellularLocation>
        <location evidence="9">Cytoplasm</location>
    </subcellularLocation>
</comment>
<dbReference type="SUPFAM" id="SSF102114">
    <property type="entry name" value="Radical SAM enzymes"/>
    <property type="match status" value="1"/>
</dbReference>
<dbReference type="Pfam" id="PF04055">
    <property type="entry name" value="Radical_SAM"/>
    <property type="match status" value="1"/>
</dbReference>
<keyword evidence="2 9" id="KW-0004">4Fe-4S</keyword>